<protein>
    <recommendedName>
        <fullName evidence="7">GRF-type domain-containing protein</fullName>
    </recommendedName>
</protein>
<evidence type="ECO:0000256" key="6">
    <source>
        <dbReference type="SAM" id="Phobius"/>
    </source>
</evidence>
<evidence type="ECO:0000256" key="4">
    <source>
        <dbReference type="PROSITE-ProRule" id="PRU01343"/>
    </source>
</evidence>
<feature type="non-terminal residue" evidence="8">
    <location>
        <position position="1"/>
    </location>
</feature>
<comment type="caution">
    <text evidence="8">The sequence shown here is derived from an EMBL/GenBank/DDBJ whole genome shotgun (WGS) entry which is preliminary data.</text>
</comment>
<keyword evidence="2 4" id="KW-0863">Zinc-finger</keyword>
<keyword evidence="5" id="KW-0175">Coiled coil</keyword>
<keyword evidence="6" id="KW-0472">Membrane</keyword>
<keyword evidence="3" id="KW-0862">Zinc</keyword>
<accession>A0ABU6ZUZ1</accession>
<feature type="domain" description="GRF-type" evidence="7">
    <location>
        <begin position="71"/>
        <end position="109"/>
    </location>
</feature>
<evidence type="ECO:0000313" key="8">
    <source>
        <dbReference type="EMBL" id="MED6225571.1"/>
    </source>
</evidence>
<evidence type="ECO:0000256" key="1">
    <source>
        <dbReference type="ARBA" id="ARBA00022723"/>
    </source>
</evidence>
<gene>
    <name evidence="8" type="ORF">PIB30_094872</name>
</gene>
<evidence type="ECO:0000256" key="2">
    <source>
        <dbReference type="ARBA" id="ARBA00022771"/>
    </source>
</evidence>
<evidence type="ECO:0000259" key="7">
    <source>
        <dbReference type="PROSITE" id="PS51999"/>
    </source>
</evidence>
<dbReference type="EMBL" id="JASCZI010273988">
    <property type="protein sequence ID" value="MED6225571.1"/>
    <property type="molecule type" value="Genomic_DNA"/>
</dbReference>
<dbReference type="Pfam" id="PF06839">
    <property type="entry name" value="Zn_ribbon_GRF"/>
    <property type="match status" value="1"/>
</dbReference>
<dbReference type="PROSITE" id="PS51999">
    <property type="entry name" value="ZF_GRF"/>
    <property type="match status" value="1"/>
</dbReference>
<name>A0ABU6ZUZ1_9FABA</name>
<dbReference type="Proteomes" id="UP001341840">
    <property type="component" value="Unassembled WGS sequence"/>
</dbReference>
<keyword evidence="6" id="KW-0812">Transmembrane</keyword>
<keyword evidence="9" id="KW-1185">Reference proteome</keyword>
<evidence type="ECO:0000256" key="3">
    <source>
        <dbReference type="ARBA" id="ARBA00022833"/>
    </source>
</evidence>
<sequence>FHGKEHQQPQEDIYVFCGEELVVLSSSAASSHGRRYVACGRMPKCRFFEWIDDDEAWKNRVAKPRGGRVRCFCGEPLTLRTFGTARNPNRMFISCPNRRCKFFEWVDGDYETKSATRTRRSVGSDAGILGTQQHSGGFEDEIRKLESQKMKMERSSVEIKKLKVDLEQLDAGVERMCAELNVVQEHLGRLESNLEKQNKIQLFMLFFFVVLIVILCCGKK</sequence>
<organism evidence="8 9">
    <name type="scientific">Stylosanthes scabra</name>
    <dbReference type="NCBI Taxonomy" id="79078"/>
    <lineage>
        <taxon>Eukaryota</taxon>
        <taxon>Viridiplantae</taxon>
        <taxon>Streptophyta</taxon>
        <taxon>Embryophyta</taxon>
        <taxon>Tracheophyta</taxon>
        <taxon>Spermatophyta</taxon>
        <taxon>Magnoliopsida</taxon>
        <taxon>eudicotyledons</taxon>
        <taxon>Gunneridae</taxon>
        <taxon>Pentapetalae</taxon>
        <taxon>rosids</taxon>
        <taxon>fabids</taxon>
        <taxon>Fabales</taxon>
        <taxon>Fabaceae</taxon>
        <taxon>Papilionoideae</taxon>
        <taxon>50 kb inversion clade</taxon>
        <taxon>dalbergioids sensu lato</taxon>
        <taxon>Dalbergieae</taxon>
        <taxon>Pterocarpus clade</taxon>
        <taxon>Stylosanthes</taxon>
    </lineage>
</organism>
<keyword evidence="1" id="KW-0479">Metal-binding</keyword>
<proteinExistence type="predicted"/>
<evidence type="ECO:0000256" key="5">
    <source>
        <dbReference type="SAM" id="Coils"/>
    </source>
</evidence>
<dbReference type="InterPro" id="IPR010666">
    <property type="entry name" value="Znf_GRF"/>
</dbReference>
<reference evidence="8 9" key="1">
    <citation type="journal article" date="2023" name="Plants (Basel)">
        <title>Bridging the Gap: Combining Genomics and Transcriptomics Approaches to Understand Stylosanthes scabra, an Orphan Legume from the Brazilian Caatinga.</title>
        <authorList>
            <person name="Ferreira-Neto J.R.C."/>
            <person name="da Silva M.D."/>
            <person name="Binneck E."/>
            <person name="de Melo N.F."/>
            <person name="da Silva R.H."/>
            <person name="de Melo A.L.T.M."/>
            <person name="Pandolfi V."/>
            <person name="Bustamante F.O."/>
            <person name="Brasileiro-Vidal A.C."/>
            <person name="Benko-Iseppon A.M."/>
        </authorList>
    </citation>
    <scope>NUCLEOTIDE SEQUENCE [LARGE SCALE GENOMIC DNA]</scope>
    <source>
        <tissue evidence="8">Leaves</tissue>
    </source>
</reference>
<keyword evidence="6" id="KW-1133">Transmembrane helix</keyword>
<feature type="transmembrane region" description="Helical" evidence="6">
    <location>
        <begin position="200"/>
        <end position="218"/>
    </location>
</feature>
<feature type="coiled-coil region" evidence="5">
    <location>
        <begin position="145"/>
        <end position="179"/>
    </location>
</feature>
<dbReference type="PANTHER" id="PTHR33248">
    <property type="entry name" value="ZINC ION-BINDING PROTEIN"/>
    <property type="match status" value="1"/>
</dbReference>
<evidence type="ECO:0000313" key="9">
    <source>
        <dbReference type="Proteomes" id="UP001341840"/>
    </source>
</evidence>